<dbReference type="PROSITE" id="PS51379">
    <property type="entry name" value="4FE4S_FER_2"/>
    <property type="match status" value="1"/>
</dbReference>
<keyword evidence="7" id="KW-1185">Reference proteome</keyword>
<organism evidence="6 7">
    <name type="scientific">Phyllobacterium phragmitis</name>
    <dbReference type="NCBI Taxonomy" id="2670329"/>
    <lineage>
        <taxon>Bacteria</taxon>
        <taxon>Pseudomonadati</taxon>
        <taxon>Pseudomonadota</taxon>
        <taxon>Alphaproteobacteria</taxon>
        <taxon>Hyphomicrobiales</taxon>
        <taxon>Phyllobacteriaceae</taxon>
        <taxon>Phyllobacterium</taxon>
    </lineage>
</organism>
<reference evidence="6 7" key="1">
    <citation type="submission" date="2018-02" db="EMBL/GenBank/DDBJ databases">
        <title>The draft genome of Phyllobacterium sp. 1N-3.</title>
        <authorList>
            <person name="Liu L."/>
            <person name="Li L."/>
            <person name="Zhang X."/>
            <person name="Wang T."/>
            <person name="Liang L."/>
        </authorList>
    </citation>
    <scope>NUCLEOTIDE SEQUENCE [LARGE SCALE GENOMIC DNA]</scope>
    <source>
        <strain evidence="6 7">1N-3</strain>
    </source>
</reference>
<dbReference type="SUPFAM" id="SSF54862">
    <property type="entry name" value="4Fe-4S ferredoxins"/>
    <property type="match status" value="1"/>
</dbReference>
<evidence type="ECO:0000256" key="1">
    <source>
        <dbReference type="ARBA" id="ARBA00022723"/>
    </source>
</evidence>
<keyword evidence="1 4" id="KW-0479">Metal-binding</keyword>
<evidence type="ECO:0000256" key="3">
    <source>
        <dbReference type="ARBA" id="ARBA00023014"/>
    </source>
</evidence>
<dbReference type="InterPro" id="IPR017896">
    <property type="entry name" value="4Fe4S_Fe-S-bd"/>
</dbReference>
<accession>A0A2S9IJC3</accession>
<evidence type="ECO:0000256" key="2">
    <source>
        <dbReference type="ARBA" id="ARBA00023004"/>
    </source>
</evidence>
<comment type="function">
    <text evidence="4">Ferredoxins are iron-sulfur proteins that transfer electrons in a wide variety of metabolic reactions.</text>
</comment>
<dbReference type="Proteomes" id="UP000239434">
    <property type="component" value="Unassembled WGS sequence"/>
</dbReference>
<keyword evidence="4" id="KW-0813">Transport</keyword>
<keyword evidence="4" id="KW-0249">Electron transport</keyword>
<keyword evidence="2 4" id="KW-0408">Iron</keyword>
<dbReference type="GO" id="GO:0009055">
    <property type="term" value="F:electron transfer activity"/>
    <property type="evidence" value="ECO:0007669"/>
    <property type="project" value="UniProtKB-UniRule"/>
</dbReference>
<name>A0A2S9IJC3_9HYPH</name>
<comment type="caution">
    <text evidence="6">The sequence shown here is derived from an EMBL/GenBank/DDBJ whole genome shotgun (WGS) entry which is preliminary data.</text>
</comment>
<dbReference type="Pfam" id="PF13459">
    <property type="entry name" value="Fer4_15"/>
    <property type="match status" value="1"/>
</dbReference>
<dbReference type="GO" id="GO:0005506">
    <property type="term" value="F:iron ion binding"/>
    <property type="evidence" value="ECO:0007669"/>
    <property type="project" value="UniProtKB-UniRule"/>
</dbReference>
<evidence type="ECO:0000313" key="6">
    <source>
        <dbReference type="EMBL" id="PRD40630.1"/>
    </source>
</evidence>
<dbReference type="GO" id="GO:0051536">
    <property type="term" value="F:iron-sulfur cluster binding"/>
    <property type="evidence" value="ECO:0007669"/>
    <property type="project" value="UniProtKB-KW"/>
</dbReference>
<dbReference type="Gene3D" id="3.30.70.20">
    <property type="match status" value="1"/>
</dbReference>
<proteinExistence type="predicted"/>
<sequence>MKEHVMHGLRVHIHKDMCCGFGNCATVCPAVFQLDHETNRVKCVDCAPIDVHADAVARAADECPAQAISLLIADAAP</sequence>
<keyword evidence="3 4" id="KW-0411">Iron-sulfur</keyword>
<dbReference type="EMBL" id="PVBR01000036">
    <property type="protein sequence ID" value="PRD40630.1"/>
    <property type="molecule type" value="Genomic_DNA"/>
</dbReference>
<dbReference type="AlphaFoldDB" id="A0A2S9IJC3"/>
<dbReference type="PRINTS" id="PR00352">
    <property type="entry name" value="3FE4SFRDOXIN"/>
</dbReference>
<protein>
    <recommendedName>
        <fullName evidence="4">Ferredoxin</fullName>
    </recommendedName>
</protein>
<evidence type="ECO:0000259" key="5">
    <source>
        <dbReference type="PROSITE" id="PS51379"/>
    </source>
</evidence>
<feature type="domain" description="4Fe-4S ferredoxin-type" evidence="5">
    <location>
        <begin position="9"/>
        <end position="37"/>
    </location>
</feature>
<evidence type="ECO:0000313" key="7">
    <source>
        <dbReference type="Proteomes" id="UP000239434"/>
    </source>
</evidence>
<evidence type="ECO:0000256" key="4">
    <source>
        <dbReference type="RuleBase" id="RU368020"/>
    </source>
</evidence>
<gene>
    <name evidence="6" type="ORF">C5748_25835</name>
</gene>
<dbReference type="InterPro" id="IPR001080">
    <property type="entry name" value="3Fe4S_ferredoxin"/>
</dbReference>